<accession>A0A1H5FVS7</accession>
<evidence type="ECO:0000313" key="2">
    <source>
        <dbReference type="Proteomes" id="UP000183071"/>
    </source>
</evidence>
<evidence type="ECO:0000313" key="1">
    <source>
        <dbReference type="EMBL" id="SEE07523.1"/>
    </source>
</evidence>
<keyword evidence="2" id="KW-1185">Reference proteome</keyword>
<protein>
    <submittedName>
        <fullName evidence="1">Uncharacterized protein</fullName>
    </submittedName>
</protein>
<name>A0A1H5FVS7_9FLAO</name>
<comment type="caution">
    <text evidence="1">The sequence shown here is derived from an EMBL/GenBank/DDBJ whole genome shotgun (WGS) entry which is preliminary data.</text>
</comment>
<gene>
    <name evidence="1" type="ORF">SAMN05444353_0606</name>
</gene>
<dbReference type="Proteomes" id="UP000183071">
    <property type="component" value="Unassembled WGS sequence"/>
</dbReference>
<organism evidence="1 2">
    <name type="scientific">Polaribacter dokdonensis DSW-5</name>
    <dbReference type="NCBI Taxonomy" id="1300348"/>
    <lineage>
        <taxon>Bacteria</taxon>
        <taxon>Pseudomonadati</taxon>
        <taxon>Bacteroidota</taxon>
        <taxon>Flavobacteriia</taxon>
        <taxon>Flavobacteriales</taxon>
        <taxon>Flavobacteriaceae</taxon>
    </lineage>
</organism>
<dbReference type="RefSeq" id="WP_053973771.1">
    <property type="nucleotide sequence ID" value="NZ_FNUE01000001.1"/>
</dbReference>
<dbReference type="EMBL" id="FNUE01000001">
    <property type="protein sequence ID" value="SEE07523.1"/>
    <property type="molecule type" value="Genomic_DNA"/>
</dbReference>
<sequence>MLKEQNVIKLLLTLSFFCLSFKLYCQQEIDGKYSSLMLNQEHYNYFDFNKNGIFEYHAGADLGEIEFGKGHYQIKNDSLILNYDLTKLNKESYFKTKKFYNSNDSIKINLKIYNLNKEPLSNIMVYSFPTYSATQSNKKGTASLKLKKQRHKDKIKLYVKEMFLAKQVMYLDGDSNYNIDVFMNKSVEQFGHPKAIKNQIIKYKIIEHAEDFIKIKKENRVIKLIRQSK</sequence>
<reference evidence="1 2" key="1">
    <citation type="submission" date="2016-10" db="EMBL/GenBank/DDBJ databases">
        <authorList>
            <person name="Varghese N."/>
            <person name="Submissions S."/>
        </authorList>
    </citation>
    <scope>NUCLEOTIDE SEQUENCE [LARGE SCALE GENOMIC DNA]</scope>
    <source>
        <strain evidence="1 2">DSW-5</strain>
    </source>
</reference>
<proteinExistence type="predicted"/>